<sequence length="55" mass="6188">MIKNPFLSVSLLFLKKTLYYLIILKNSLPLCLLIILKKIFASLPPSAPLRETSGL</sequence>
<accession>A0A1H4D0I6</accession>
<proteinExistence type="predicted"/>
<organism evidence="1 2">
    <name type="scientific">Chitinophaga terrae</name>
    <name type="common">ex Kim and Jung 2007</name>
    <dbReference type="NCBI Taxonomy" id="408074"/>
    <lineage>
        <taxon>Bacteria</taxon>
        <taxon>Pseudomonadati</taxon>
        <taxon>Bacteroidota</taxon>
        <taxon>Chitinophagia</taxon>
        <taxon>Chitinophagales</taxon>
        <taxon>Chitinophagaceae</taxon>
        <taxon>Chitinophaga</taxon>
    </lineage>
</organism>
<gene>
    <name evidence="1" type="ORF">SAMN05660909_02876</name>
</gene>
<name>A0A1H4D0I6_9BACT</name>
<evidence type="ECO:0000313" key="2">
    <source>
        <dbReference type="Proteomes" id="UP000199656"/>
    </source>
</evidence>
<dbReference type="EMBL" id="FNRL01000012">
    <property type="protein sequence ID" value="SEA66147.1"/>
    <property type="molecule type" value="Genomic_DNA"/>
</dbReference>
<dbReference type="STRING" id="408074.SAMN05660909_02876"/>
<protein>
    <submittedName>
        <fullName evidence="1">Uncharacterized protein</fullName>
    </submittedName>
</protein>
<reference evidence="2" key="1">
    <citation type="submission" date="2016-10" db="EMBL/GenBank/DDBJ databases">
        <authorList>
            <person name="Varghese N."/>
            <person name="Submissions S."/>
        </authorList>
    </citation>
    <scope>NUCLEOTIDE SEQUENCE [LARGE SCALE GENOMIC DNA]</scope>
    <source>
        <strain evidence="2">DSM 23920</strain>
    </source>
</reference>
<dbReference type="AlphaFoldDB" id="A0A1H4D0I6"/>
<dbReference type="Proteomes" id="UP000199656">
    <property type="component" value="Unassembled WGS sequence"/>
</dbReference>
<keyword evidence="2" id="KW-1185">Reference proteome</keyword>
<evidence type="ECO:0000313" key="1">
    <source>
        <dbReference type="EMBL" id="SEA66147.1"/>
    </source>
</evidence>